<keyword evidence="2" id="KW-1133">Transmembrane helix</keyword>
<evidence type="ECO:0000313" key="3">
    <source>
        <dbReference type="EMBL" id="CAE8589573.1"/>
    </source>
</evidence>
<name>A0A813DT84_POLGL</name>
<dbReference type="AlphaFoldDB" id="A0A813DT84"/>
<protein>
    <submittedName>
        <fullName evidence="3">Uncharacterized protein</fullName>
    </submittedName>
</protein>
<dbReference type="Proteomes" id="UP000654075">
    <property type="component" value="Unassembled WGS sequence"/>
</dbReference>
<keyword evidence="2" id="KW-0472">Membrane</keyword>
<comment type="caution">
    <text evidence="3">The sequence shown here is derived from an EMBL/GenBank/DDBJ whole genome shotgun (WGS) entry which is preliminary data.</text>
</comment>
<keyword evidence="4" id="KW-1185">Reference proteome</keyword>
<accession>A0A813DT84</accession>
<evidence type="ECO:0000256" key="2">
    <source>
        <dbReference type="SAM" id="Phobius"/>
    </source>
</evidence>
<reference evidence="3" key="1">
    <citation type="submission" date="2021-02" db="EMBL/GenBank/DDBJ databases">
        <authorList>
            <person name="Dougan E. K."/>
            <person name="Rhodes N."/>
            <person name="Thang M."/>
            <person name="Chan C."/>
        </authorList>
    </citation>
    <scope>NUCLEOTIDE SEQUENCE</scope>
</reference>
<evidence type="ECO:0000256" key="1">
    <source>
        <dbReference type="SAM" id="MobiDB-lite"/>
    </source>
</evidence>
<organism evidence="3 4">
    <name type="scientific">Polarella glacialis</name>
    <name type="common">Dinoflagellate</name>
    <dbReference type="NCBI Taxonomy" id="89957"/>
    <lineage>
        <taxon>Eukaryota</taxon>
        <taxon>Sar</taxon>
        <taxon>Alveolata</taxon>
        <taxon>Dinophyceae</taxon>
        <taxon>Suessiales</taxon>
        <taxon>Suessiaceae</taxon>
        <taxon>Polarella</taxon>
    </lineage>
</organism>
<feature type="region of interest" description="Disordered" evidence="1">
    <location>
        <begin position="311"/>
        <end position="414"/>
    </location>
</feature>
<feature type="transmembrane region" description="Helical" evidence="2">
    <location>
        <begin position="143"/>
        <end position="162"/>
    </location>
</feature>
<gene>
    <name evidence="3" type="ORF">PGLA1383_LOCUS8327</name>
</gene>
<feature type="transmembrane region" description="Helical" evidence="2">
    <location>
        <begin position="210"/>
        <end position="229"/>
    </location>
</feature>
<evidence type="ECO:0000313" key="4">
    <source>
        <dbReference type="Proteomes" id="UP000654075"/>
    </source>
</evidence>
<proteinExistence type="predicted"/>
<feature type="region of interest" description="Disordered" evidence="1">
    <location>
        <begin position="100"/>
        <end position="123"/>
    </location>
</feature>
<feature type="transmembrane region" description="Helical" evidence="2">
    <location>
        <begin position="182"/>
        <end position="203"/>
    </location>
</feature>
<sequence length="414" mass="43804">MPQQISELAHATSPLVGRVASAFRVVPPPTVIRDVTQHAISAVLFKTRLKPRYLGATSEATAVNAIAANHILLWQASAARPTTGPPAMLPIQPMPGAASPLPVMPPPVPPSPPRPKPRAPGGVPPPVQALNFSQVFTKLRSSVLTLMLTAIGSLMLLVMQYYPLGLALLGFTAALLYEKLTSMGMMFVSVATALGSGVASAAIDAQWNTVLFWSVCLTFVGLLVLGKQLSDYVRGVKPDEPLLPSWLIQQQQQLFAQLPQESSPPPLPPPYEPPFEGGYEGECEGPPEFQQNLFAFASGTAPLGPVSNTFAGQTGWSPGGLQAPPQQPVNWQSQPMWVQPGAGVQPGSPGAQFGVTPFPGSTPFSPPPAGLPAAQQPQVRRQVSFKRNLRSSPQASAGRLCLPPTNEPPERSTS</sequence>
<dbReference type="EMBL" id="CAJNNV010003762">
    <property type="protein sequence ID" value="CAE8589573.1"/>
    <property type="molecule type" value="Genomic_DNA"/>
</dbReference>
<feature type="compositionally biased region" description="Pro residues" evidence="1">
    <location>
        <begin position="102"/>
        <end position="114"/>
    </location>
</feature>
<keyword evidence="2" id="KW-0812">Transmembrane</keyword>